<dbReference type="EMBL" id="CAKOAT010081044">
    <property type="protein sequence ID" value="CAH8314489.1"/>
    <property type="molecule type" value="Genomic_DNA"/>
</dbReference>
<reference evidence="2 3" key="1">
    <citation type="submission" date="2022-03" db="EMBL/GenBank/DDBJ databases">
        <authorList>
            <person name="Macdonald S."/>
            <person name="Ahmed S."/>
            <person name="Newling K."/>
        </authorList>
    </citation>
    <scope>NUCLEOTIDE SEQUENCE [LARGE SCALE GENOMIC DNA]</scope>
</reference>
<proteinExistence type="predicted"/>
<dbReference type="AlphaFoldDB" id="A0ABC8J7L8"/>
<comment type="caution">
    <text evidence="2">The sequence shown here is derived from an EMBL/GenBank/DDBJ whole genome shotgun (WGS) entry which is preliminary data.</text>
</comment>
<evidence type="ECO:0000256" key="1">
    <source>
        <dbReference type="SAM" id="MobiDB-lite"/>
    </source>
</evidence>
<gene>
    <name evidence="2" type="ORF">ERUC_LOCUS7178</name>
</gene>
<keyword evidence="3" id="KW-1185">Reference proteome</keyword>
<sequence>MVMKPMEDRYPKWPNDEMDNEWENLIKDIINGQLNDQFWDVTPTTNSPKKRKFGVAASVIPNVSPSTKRKKGKEPAHGGETSDIFAAQNVAILGLVDSLTKLTQKIEGMDVSVAEKVTKILEGTIQDKVDATMGPIKDELLKKIASLEEDVKFFKNKADVNIPQDVADSNSENSKANEDDDAFGNDLSWKIEKKISSLDGLPI</sequence>
<protein>
    <submittedName>
        <fullName evidence="2">Uncharacterized protein</fullName>
    </submittedName>
</protein>
<accession>A0ABC8J7L8</accession>
<dbReference type="Proteomes" id="UP001642260">
    <property type="component" value="Unassembled WGS sequence"/>
</dbReference>
<name>A0ABC8J7L8_ERUVS</name>
<evidence type="ECO:0000313" key="2">
    <source>
        <dbReference type="EMBL" id="CAH8314489.1"/>
    </source>
</evidence>
<evidence type="ECO:0000313" key="3">
    <source>
        <dbReference type="Proteomes" id="UP001642260"/>
    </source>
</evidence>
<organism evidence="2 3">
    <name type="scientific">Eruca vesicaria subsp. sativa</name>
    <name type="common">Garden rocket</name>
    <name type="synonym">Eruca sativa</name>
    <dbReference type="NCBI Taxonomy" id="29727"/>
    <lineage>
        <taxon>Eukaryota</taxon>
        <taxon>Viridiplantae</taxon>
        <taxon>Streptophyta</taxon>
        <taxon>Embryophyta</taxon>
        <taxon>Tracheophyta</taxon>
        <taxon>Spermatophyta</taxon>
        <taxon>Magnoliopsida</taxon>
        <taxon>eudicotyledons</taxon>
        <taxon>Gunneridae</taxon>
        <taxon>Pentapetalae</taxon>
        <taxon>rosids</taxon>
        <taxon>malvids</taxon>
        <taxon>Brassicales</taxon>
        <taxon>Brassicaceae</taxon>
        <taxon>Brassiceae</taxon>
        <taxon>Eruca</taxon>
    </lineage>
</organism>
<feature type="region of interest" description="Disordered" evidence="1">
    <location>
        <begin position="164"/>
        <end position="183"/>
    </location>
</feature>